<dbReference type="SUPFAM" id="SSF54523">
    <property type="entry name" value="Pili subunits"/>
    <property type="match status" value="1"/>
</dbReference>
<dbReference type="Proteomes" id="UP000318542">
    <property type="component" value="Unassembled WGS sequence"/>
</dbReference>
<dbReference type="InterPro" id="IPR013545">
    <property type="entry name" value="T2SS_protein-GspG_C"/>
</dbReference>
<evidence type="ECO:0000256" key="4">
    <source>
        <dbReference type="ARBA" id="ARBA00022475"/>
    </source>
</evidence>
<dbReference type="OrthoDB" id="9795612at2"/>
<evidence type="ECO:0000256" key="2">
    <source>
        <dbReference type="ARBA" id="ARBA00009984"/>
    </source>
</evidence>
<evidence type="ECO:0000313" key="13">
    <source>
        <dbReference type="EMBL" id="TSE28490.1"/>
    </source>
</evidence>
<evidence type="ECO:0000256" key="9">
    <source>
        <dbReference type="ARBA" id="ARBA00023136"/>
    </source>
</evidence>
<feature type="region of interest" description="Disordered" evidence="10">
    <location>
        <begin position="151"/>
        <end position="170"/>
    </location>
</feature>
<evidence type="ECO:0000313" key="14">
    <source>
        <dbReference type="Proteomes" id="UP000318542"/>
    </source>
</evidence>
<dbReference type="PRINTS" id="PR00813">
    <property type="entry name" value="BCTERIALGSPG"/>
</dbReference>
<dbReference type="InterPro" id="IPR000983">
    <property type="entry name" value="Bac_GSPG_pilin"/>
</dbReference>
<dbReference type="PANTHER" id="PTHR30093">
    <property type="entry name" value="GENERAL SECRETION PATHWAY PROTEIN G"/>
    <property type="match status" value="1"/>
</dbReference>
<organism evidence="13 14">
    <name type="scientific">Tepidimonas thermarum</name>
    <dbReference type="NCBI Taxonomy" id="335431"/>
    <lineage>
        <taxon>Bacteria</taxon>
        <taxon>Pseudomonadati</taxon>
        <taxon>Pseudomonadota</taxon>
        <taxon>Betaproteobacteria</taxon>
        <taxon>Burkholderiales</taxon>
        <taxon>Tepidimonas</taxon>
    </lineage>
</organism>
<evidence type="ECO:0000256" key="10">
    <source>
        <dbReference type="SAM" id="MobiDB-lite"/>
    </source>
</evidence>
<protein>
    <recommendedName>
        <fullName evidence="3">Type II secretion system core protein G</fullName>
    </recommendedName>
</protein>
<dbReference type="InterPro" id="IPR012902">
    <property type="entry name" value="N_methyl_site"/>
</dbReference>
<dbReference type="InterPro" id="IPR010054">
    <property type="entry name" value="Type2_sec_GspG"/>
</dbReference>
<keyword evidence="4" id="KW-1003">Cell membrane</keyword>
<dbReference type="Pfam" id="PF07963">
    <property type="entry name" value="N_methyl"/>
    <property type="match status" value="1"/>
</dbReference>
<keyword evidence="9 11" id="KW-0472">Membrane</keyword>
<evidence type="ECO:0000256" key="6">
    <source>
        <dbReference type="ARBA" id="ARBA00022519"/>
    </source>
</evidence>
<dbReference type="NCBIfam" id="TIGR02532">
    <property type="entry name" value="IV_pilin_GFxxxE"/>
    <property type="match status" value="1"/>
</dbReference>
<comment type="caution">
    <text evidence="13">The sequence shown here is derived from an EMBL/GenBank/DDBJ whole genome shotgun (WGS) entry which is preliminary data.</text>
</comment>
<proteinExistence type="inferred from homology"/>
<feature type="transmembrane region" description="Helical" evidence="11">
    <location>
        <begin position="38"/>
        <end position="60"/>
    </location>
</feature>
<name>A0A554WY31_9BURK</name>
<evidence type="ECO:0000256" key="7">
    <source>
        <dbReference type="ARBA" id="ARBA00022692"/>
    </source>
</evidence>
<feature type="domain" description="Type II secretion system protein GspG C-terminal" evidence="12">
    <location>
        <begin position="62"/>
        <end position="169"/>
    </location>
</feature>
<dbReference type="GO" id="GO:0005886">
    <property type="term" value="C:plasma membrane"/>
    <property type="evidence" value="ECO:0007669"/>
    <property type="project" value="UniProtKB-SubCell"/>
</dbReference>
<dbReference type="InterPro" id="IPR045584">
    <property type="entry name" value="Pilin-like"/>
</dbReference>
<feature type="compositionally biased region" description="Basic and acidic residues" evidence="10">
    <location>
        <begin position="160"/>
        <end position="170"/>
    </location>
</feature>
<sequence>MHVLPPLYPARPCLGAAPHSTRCVRSPSKVARAGRSELGFTLIELLVILVIIGVLAALIVPNVLDRADESRVTAARVDVSNLMQALKLYRLDNQRYPTQEQGLQALVQRPTMPPVPTNWRPYLEKLPTDPWGRPYQYLNPGAYGPVDVFSLGADGQPGGEGHDADIGSWQ</sequence>
<accession>A0A554WY31</accession>
<keyword evidence="7 11" id="KW-0812">Transmembrane</keyword>
<evidence type="ECO:0000259" key="12">
    <source>
        <dbReference type="Pfam" id="PF08334"/>
    </source>
</evidence>
<reference evidence="13 14" key="1">
    <citation type="submission" date="2019-07" db="EMBL/GenBank/DDBJ databases">
        <title>Tepidimonas thermarum AA-1 draft genome.</title>
        <authorList>
            <person name="Da Costa M.S."/>
            <person name="Froufe H.J.C."/>
            <person name="Egas C."/>
            <person name="Albuquerque L."/>
        </authorList>
    </citation>
    <scope>NUCLEOTIDE SEQUENCE [LARGE SCALE GENOMIC DNA]</scope>
    <source>
        <strain evidence="13 14">AA-1</strain>
    </source>
</reference>
<comment type="subcellular location">
    <subcellularLocation>
        <location evidence="1">Cell inner membrane</location>
        <topology evidence="1">Single-pass membrane protein</topology>
    </subcellularLocation>
</comment>
<dbReference type="NCBIfam" id="TIGR01710">
    <property type="entry name" value="typeII_sec_gspG"/>
    <property type="match status" value="1"/>
</dbReference>
<evidence type="ECO:0000256" key="1">
    <source>
        <dbReference type="ARBA" id="ARBA00004377"/>
    </source>
</evidence>
<keyword evidence="6" id="KW-0997">Cell inner membrane</keyword>
<dbReference type="AlphaFoldDB" id="A0A554WY31"/>
<dbReference type="GO" id="GO:0015628">
    <property type="term" value="P:protein secretion by the type II secretion system"/>
    <property type="evidence" value="ECO:0007669"/>
    <property type="project" value="InterPro"/>
</dbReference>
<dbReference type="Gene3D" id="3.30.700.10">
    <property type="entry name" value="Glycoprotein, Type 4 Pilin"/>
    <property type="match status" value="1"/>
</dbReference>
<evidence type="ECO:0000256" key="5">
    <source>
        <dbReference type="ARBA" id="ARBA00022481"/>
    </source>
</evidence>
<dbReference type="GO" id="GO:0015627">
    <property type="term" value="C:type II protein secretion system complex"/>
    <property type="evidence" value="ECO:0007669"/>
    <property type="project" value="InterPro"/>
</dbReference>
<dbReference type="Pfam" id="PF08334">
    <property type="entry name" value="T2SSG"/>
    <property type="match status" value="1"/>
</dbReference>
<evidence type="ECO:0000256" key="8">
    <source>
        <dbReference type="ARBA" id="ARBA00022989"/>
    </source>
</evidence>
<keyword evidence="14" id="KW-1185">Reference proteome</keyword>
<evidence type="ECO:0000256" key="3">
    <source>
        <dbReference type="ARBA" id="ARBA00020042"/>
    </source>
</evidence>
<gene>
    <name evidence="13" type="primary">xcpT_2</name>
    <name evidence="13" type="ORF">Tther_02057</name>
</gene>
<keyword evidence="8 11" id="KW-1133">Transmembrane helix</keyword>
<dbReference type="RefSeq" id="WP_143903599.1">
    <property type="nucleotide sequence ID" value="NZ_VJOL01000046.1"/>
</dbReference>
<evidence type="ECO:0000256" key="11">
    <source>
        <dbReference type="SAM" id="Phobius"/>
    </source>
</evidence>
<dbReference type="EMBL" id="VJOL01000046">
    <property type="protein sequence ID" value="TSE28490.1"/>
    <property type="molecule type" value="Genomic_DNA"/>
</dbReference>
<comment type="similarity">
    <text evidence="2">Belongs to the GSP G family.</text>
</comment>
<dbReference type="PANTHER" id="PTHR30093:SF44">
    <property type="entry name" value="TYPE II SECRETION SYSTEM CORE PROTEIN G"/>
    <property type="match status" value="1"/>
</dbReference>
<keyword evidence="5" id="KW-0488">Methylation</keyword>